<dbReference type="RefSeq" id="WP_089419092.1">
    <property type="nucleotide sequence ID" value="NZ_CP022415.1"/>
</dbReference>
<gene>
    <name evidence="1" type="ORF">SULPSESMR1_00136</name>
</gene>
<reference evidence="1 2" key="1">
    <citation type="submission" date="2017-07" db="EMBL/GenBank/DDBJ databases">
        <title>Genome Sequence of Sulfitobacter pseudonitzschiae Strain SMR1 Isolated from a culture of the Diatom Skeletonema marinoi.</title>
        <authorList>
            <person name="Topel M."/>
            <person name="Pinder M.I.M."/>
            <person name="Johansson O.N."/>
            <person name="Kourtchenko O."/>
            <person name="Godhe A."/>
            <person name="Clarke A.K."/>
        </authorList>
    </citation>
    <scope>NUCLEOTIDE SEQUENCE [LARGE SCALE GENOMIC DNA]</scope>
    <source>
        <strain evidence="1 2">SMR1</strain>
    </source>
</reference>
<evidence type="ECO:0000313" key="2">
    <source>
        <dbReference type="Proteomes" id="UP000199754"/>
    </source>
</evidence>
<name>A0A221JW60_9RHOB</name>
<dbReference type="Proteomes" id="UP000199754">
    <property type="component" value="Chromosome"/>
</dbReference>
<sequence length="119" mass="13754">MSMNNLVDSYRANAELHGKFSLVGDARKTNHAYDELLKILKALISTRTDRLLFSLYEDNDLFVQLWAAAHTLELEERRAIDKLQEIAELELDAPLVSMCARYTIKGWNEGELRVRRSDQ</sequence>
<keyword evidence="2" id="KW-1185">Reference proteome</keyword>
<dbReference type="InterPro" id="IPR016024">
    <property type="entry name" value="ARM-type_fold"/>
</dbReference>
<dbReference type="SUPFAM" id="SSF48371">
    <property type="entry name" value="ARM repeat"/>
    <property type="match status" value="1"/>
</dbReference>
<proteinExistence type="predicted"/>
<dbReference type="InterPro" id="IPR042236">
    <property type="entry name" value="PI3K_accessory_sf"/>
</dbReference>
<dbReference type="AlphaFoldDB" id="A0A221JW60"/>
<protein>
    <submittedName>
        <fullName evidence="1">Uncharacterized protein</fullName>
    </submittedName>
</protein>
<dbReference type="EMBL" id="CP022415">
    <property type="protein sequence ID" value="ASM70975.1"/>
    <property type="molecule type" value="Genomic_DNA"/>
</dbReference>
<dbReference type="OrthoDB" id="7866286at2"/>
<organism evidence="1 2">
    <name type="scientific">Pseudosulfitobacter pseudonitzschiae</name>
    <dbReference type="NCBI Taxonomy" id="1402135"/>
    <lineage>
        <taxon>Bacteria</taxon>
        <taxon>Pseudomonadati</taxon>
        <taxon>Pseudomonadota</taxon>
        <taxon>Alphaproteobacteria</taxon>
        <taxon>Rhodobacterales</taxon>
        <taxon>Roseobacteraceae</taxon>
        <taxon>Pseudosulfitobacter</taxon>
    </lineage>
</organism>
<dbReference type="KEGG" id="spse:SULPSESMR1_00136"/>
<accession>A0A221JW60</accession>
<evidence type="ECO:0000313" key="1">
    <source>
        <dbReference type="EMBL" id="ASM70975.1"/>
    </source>
</evidence>
<dbReference type="Gene3D" id="1.25.40.70">
    <property type="entry name" value="Phosphatidylinositol 3-kinase, accessory domain (PIK)"/>
    <property type="match status" value="1"/>
</dbReference>